<proteinExistence type="predicted"/>
<gene>
    <name evidence="1" type="ORF">GJA_3530</name>
</gene>
<dbReference type="Proteomes" id="UP000027604">
    <property type="component" value="Chromosome I"/>
</dbReference>
<name>W0V8D2_9BURK</name>
<dbReference type="HOGENOM" id="CLU_2752389_0_0_4"/>
<accession>W0V8D2</accession>
<dbReference type="EMBL" id="HG322949">
    <property type="protein sequence ID" value="CDG84146.1"/>
    <property type="molecule type" value="Genomic_DNA"/>
</dbReference>
<sequence>MMKPKKVETPLSADEAEFLRCYRMMDLRRRGANLRMAKIDAERHPMIKPPAAPAPAGIRLIAVAGKRVSQ</sequence>
<reference evidence="1 2" key="1">
    <citation type="journal article" date="2015" name="Genome Announc.">
        <title>Genome Sequence of Mushroom Soft-Rot Pathogen Janthinobacterium agaricidamnosum.</title>
        <authorList>
            <person name="Graupner K."/>
            <person name="Lackner G."/>
            <person name="Hertweck C."/>
        </authorList>
    </citation>
    <scope>NUCLEOTIDE SEQUENCE [LARGE SCALE GENOMIC DNA]</scope>
    <source>
        <strain evidence="2">NBRC 102515 / DSM 9628</strain>
    </source>
</reference>
<dbReference type="RefSeq" id="WP_038494172.1">
    <property type="nucleotide sequence ID" value="NZ_BCTH01000067.1"/>
</dbReference>
<protein>
    <submittedName>
        <fullName evidence="1">Uncharacterized protein</fullName>
    </submittedName>
</protein>
<evidence type="ECO:0000313" key="1">
    <source>
        <dbReference type="EMBL" id="CDG84146.1"/>
    </source>
</evidence>
<dbReference type="KEGG" id="jag:GJA_3530"/>
<organism evidence="1 2">
    <name type="scientific">Janthinobacterium agaricidamnosum NBRC 102515 = DSM 9628</name>
    <dbReference type="NCBI Taxonomy" id="1349767"/>
    <lineage>
        <taxon>Bacteria</taxon>
        <taxon>Pseudomonadati</taxon>
        <taxon>Pseudomonadota</taxon>
        <taxon>Betaproteobacteria</taxon>
        <taxon>Burkholderiales</taxon>
        <taxon>Oxalobacteraceae</taxon>
        <taxon>Janthinobacterium</taxon>
    </lineage>
</organism>
<evidence type="ECO:0000313" key="2">
    <source>
        <dbReference type="Proteomes" id="UP000027604"/>
    </source>
</evidence>
<dbReference type="STRING" id="1349767.GJA_3530"/>
<dbReference type="PATRIC" id="fig|1349767.4.peg.128"/>
<keyword evidence="2" id="KW-1185">Reference proteome</keyword>
<dbReference type="AlphaFoldDB" id="W0V8D2"/>